<dbReference type="RefSeq" id="WP_015031193.1">
    <property type="nucleotide sequence ID" value="NC_018749.1"/>
</dbReference>
<keyword evidence="3" id="KW-1185">Reference proteome</keyword>
<feature type="region of interest" description="Disordered" evidence="1">
    <location>
        <begin position="139"/>
        <end position="162"/>
    </location>
</feature>
<evidence type="ECO:0000256" key="1">
    <source>
        <dbReference type="SAM" id="MobiDB-lite"/>
    </source>
</evidence>
<geneLocation type="plasmid" evidence="2 3">
    <name>pEMTOL02</name>
</geneLocation>
<protein>
    <recommendedName>
        <fullName evidence="4">Outer membrane protein beta-barrel domain-containing protein</fullName>
    </recommendedName>
</protein>
<reference evidence="2 3" key="1">
    <citation type="submission" date="2011-07" db="EMBL/GenBank/DDBJ databases">
        <title>The complete genome of plasmid 2 of Emticicia oligotrophica DSM 17448.</title>
        <authorList>
            <consortium name="US DOE Joint Genome Institute (JGI-PGF)"/>
            <person name="Lucas S."/>
            <person name="Han J."/>
            <person name="Lapidus A."/>
            <person name="Bruce D."/>
            <person name="Goodwin L."/>
            <person name="Pitluck S."/>
            <person name="Peters L."/>
            <person name="Kyrpides N."/>
            <person name="Mavromatis K."/>
            <person name="Ivanova N."/>
            <person name="Ovchinnikova G."/>
            <person name="Teshima H."/>
            <person name="Detter J.C."/>
            <person name="Tapia R."/>
            <person name="Han C."/>
            <person name="Land M."/>
            <person name="Hauser L."/>
            <person name="Markowitz V."/>
            <person name="Cheng J.-F."/>
            <person name="Hugenholtz P."/>
            <person name="Woyke T."/>
            <person name="Wu D."/>
            <person name="Tindall B."/>
            <person name="Pomrenke H."/>
            <person name="Brambilla E."/>
            <person name="Klenk H.-P."/>
            <person name="Eisen J.A."/>
        </authorList>
    </citation>
    <scope>NUCLEOTIDE SEQUENCE [LARGE SCALE GENOMIC DNA]</scope>
    <source>
        <strain evidence="3">DSM 17448 / GPTSA100-15</strain>
        <plasmid evidence="2 3">pEMTOL02</plasmid>
    </source>
</reference>
<evidence type="ECO:0008006" key="4">
    <source>
        <dbReference type="Google" id="ProtNLM"/>
    </source>
</evidence>
<name>A0ABM5N820_EMTOG</name>
<sequence>MSSSELFDKKIKEKLESINKPVSENVWKNLKQQMPVPWYIDFWRKYALPFYATITSILLLFSLKELIENHNQIEILNDKITTIQQNKSLINTQTIVHRDTIIVEKYVYYKANEDKKLLTFSGKDNSQLLRNSAFVAKSDDDSKKTAEPQKIEKSSEERSESVKTLEENLGEKKVVQTSLVNDESSVIGEKKDSVNTLKSPKVEAQQAMPSSTKRKFQWPKLQTRFGLSSSVSIAGEVNLGPMTELFLTPSLGLSAGLGFNKYPNLEYGSPQQFNQQTGQNFVQTYNSKVPKNYDALTEIGINTSILELPIALNYYIPINRKFDFKFSFGTHLDLKLYQNIKFETYYQGEEIYTNFNTYAAKNTLHNMILGAGVQYKQRNVSFILTPTYIYNFREVDYVNSGGVFRLNGSIMIDFKSK</sequence>
<dbReference type="EMBL" id="CP002963">
    <property type="protein sequence ID" value="AFK05668.1"/>
    <property type="molecule type" value="Genomic_DNA"/>
</dbReference>
<accession>A0ABM5N820</accession>
<proteinExistence type="predicted"/>
<evidence type="ECO:0000313" key="2">
    <source>
        <dbReference type="EMBL" id="AFK05668.1"/>
    </source>
</evidence>
<gene>
    <name evidence="2" type="ORF">Emtol_0153</name>
</gene>
<dbReference type="Proteomes" id="UP000002875">
    <property type="component" value="Plasmid pEMTOL02"/>
</dbReference>
<evidence type="ECO:0000313" key="3">
    <source>
        <dbReference type="Proteomes" id="UP000002875"/>
    </source>
</evidence>
<organism evidence="2 3">
    <name type="scientific">Emticicia oligotrophica (strain DSM 17448 / CIP 109782 / MTCC 6937 / GPTSA100-15)</name>
    <dbReference type="NCBI Taxonomy" id="929562"/>
    <lineage>
        <taxon>Bacteria</taxon>
        <taxon>Pseudomonadati</taxon>
        <taxon>Bacteroidota</taxon>
        <taxon>Cytophagia</taxon>
        <taxon>Cytophagales</taxon>
        <taxon>Leadbetterellaceae</taxon>
        <taxon>Emticicia</taxon>
    </lineage>
</organism>
<keyword evidence="2" id="KW-0614">Plasmid</keyword>